<evidence type="ECO:0008006" key="3">
    <source>
        <dbReference type="Google" id="ProtNLM"/>
    </source>
</evidence>
<reference evidence="2" key="1">
    <citation type="submission" date="2023-07" db="EMBL/GenBank/DDBJ databases">
        <title>Genome sequencing of Purple Non-Sulfur Bacteria from various extreme environments.</title>
        <authorList>
            <person name="Mayer M."/>
        </authorList>
    </citation>
    <scope>NUCLEOTIDE SEQUENCE [LARGE SCALE GENOMIC DNA]</scope>
    <source>
        <strain evidence="2">DSM 17935</strain>
    </source>
</reference>
<keyword evidence="2" id="KW-1185">Reference proteome</keyword>
<organism evidence="1 2">
    <name type="scientific">Rhodobium gokarnense</name>
    <dbReference type="NCBI Taxonomy" id="364296"/>
    <lineage>
        <taxon>Bacteria</taxon>
        <taxon>Pseudomonadati</taxon>
        <taxon>Pseudomonadota</taxon>
        <taxon>Alphaproteobacteria</taxon>
        <taxon>Hyphomicrobiales</taxon>
        <taxon>Rhodobiaceae</taxon>
        <taxon>Rhodobium</taxon>
    </lineage>
</organism>
<proteinExistence type="predicted"/>
<dbReference type="Proteomes" id="UP001209755">
    <property type="component" value="Unassembled WGS sequence"/>
</dbReference>
<sequence length="393" mass="41192">MANVLTDLAADIYKAAEIVGRNVVGYIPSVMINAGSEAAAQGDTVRSFTTAEPTLNTSVTPSMTIPEGDDQTVSSKTLVLNSVANVQIPWTGEDIKHVNNGSGYETIYGHQIQRAFNKITNQIEASVAAEAYKNASRAVGTAGTTPFASNFDLVAEARQILVDNGMPVDDGELSLILSTTAGTKLRNLAQLQKANESGGDELLRQGVLLDLQGAMMKESAQAQSHTRGTAYGSSPAYLTDTAGLSPTTYAVGSTTIHLDTGAGTHVAGDVITFSGDSNNYVIGTGSASSGDKDIVLNGPGLRETLADGVTATIANSYTANVMLHRSAMELAMRPMAEPPGGDAAVDRMVVQDDHSGLVFMISVYKGYKKAMFDITTLYQAKAWNDEAIALVLG</sequence>
<evidence type="ECO:0000313" key="2">
    <source>
        <dbReference type="Proteomes" id="UP001209755"/>
    </source>
</evidence>
<accession>A0ABT3HH35</accession>
<dbReference type="EMBL" id="JAOQNS010000014">
    <property type="protein sequence ID" value="MCW2309716.1"/>
    <property type="molecule type" value="Genomic_DNA"/>
</dbReference>
<evidence type="ECO:0000313" key="1">
    <source>
        <dbReference type="EMBL" id="MCW2309716.1"/>
    </source>
</evidence>
<dbReference type="RefSeq" id="WP_264603294.1">
    <property type="nucleotide sequence ID" value="NZ_JAOQNS010000014.1"/>
</dbReference>
<comment type="caution">
    <text evidence="1">The sequence shown here is derived from an EMBL/GenBank/DDBJ whole genome shotgun (WGS) entry which is preliminary data.</text>
</comment>
<name>A0ABT3HH35_9HYPH</name>
<gene>
    <name evidence="1" type="ORF">M2319_004075</name>
</gene>
<protein>
    <recommendedName>
        <fullName evidence="3">P22 coat-protein 5 family protein</fullName>
    </recommendedName>
</protein>